<name>A0A0C9WIN5_9AGAR</name>
<keyword evidence="3" id="KW-1185">Reference proteome</keyword>
<dbReference type="Proteomes" id="UP000054477">
    <property type="component" value="Unassembled WGS sequence"/>
</dbReference>
<feature type="compositionally biased region" description="Pro residues" evidence="1">
    <location>
        <begin position="256"/>
        <end position="268"/>
    </location>
</feature>
<dbReference type="EMBL" id="KN838855">
    <property type="protein sequence ID" value="KIJ93254.1"/>
    <property type="molecule type" value="Genomic_DNA"/>
</dbReference>
<evidence type="ECO:0000256" key="1">
    <source>
        <dbReference type="SAM" id="MobiDB-lite"/>
    </source>
</evidence>
<dbReference type="AlphaFoldDB" id="A0A0C9WIN5"/>
<gene>
    <name evidence="2" type="ORF">K443DRAFT_12996</name>
</gene>
<reference evidence="2 3" key="1">
    <citation type="submission" date="2014-04" db="EMBL/GenBank/DDBJ databases">
        <authorList>
            <consortium name="DOE Joint Genome Institute"/>
            <person name="Kuo A."/>
            <person name="Kohler A."/>
            <person name="Nagy L.G."/>
            <person name="Floudas D."/>
            <person name="Copeland A."/>
            <person name="Barry K.W."/>
            <person name="Cichocki N."/>
            <person name="Veneault-Fourrey C."/>
            <person name="LaButti K."/>
            <person name="Lindquist E.A."/>
            <person name="Lipzen A."/>
            <person name="Lundell T."/>
            <person name="Morin E."/>
            <person name="Murat C."/>
            <person name="Sun H."/>
            <person name="Tunlid A."/>
            <person name="Henrissat B."/>
            <person name="Grigoriev I.V."/>
            <person name="Hibbett D.S."/>
            <person name="Martin F."/>
            <person name="Nordberg H.P."/>
            <person name="Cantor M.N."/>
            <person name="Hua S.X."/>
        </authorList>
    </citation>
    <scope>NUCLEOTIDE SEQUENCE [LARGE SCALE GENOMIC DNA]</scope>
    <source>
        <strain evidence="2 3">LaAM-08-1</strain>
    </source>
</reference>
<dbReference type="HOGENOM" id="CLU_983755_0_0_1"/>
<sequence length="283" mass="30495">MEVDHPPGPRVVVPSNAPSLRIIQGSVTVCAEPGCGALIEYYSAVGSRCDRCTIRRKARDFYAMRGGALNGVGMPGNGNPHVRRPLVNGVSVSGAHQLPNPSKPFMSIPHQIQRPHPSISHSFGGVGPYLNHFNSRGEMVQFASRPMVPPLPTSAPIRLCNGPGCNAVLLPQYHHRYPGRLCKRCQQTQLQSMPPPAPASVQSQMQRLPPPPSESTVEGEGDPAIDLTNLDAGLEDAEDDDVGMDDDLLELELTYPEPPPPPATPSPSPFVMTPLHQENYTST</sequence>
<organism evidence="2 3">
    <name type="scientific">Laccaria amethystina LaAM-08-1</name>
    <dbReference type="NCBI Taxonomy" id="1095629"/>
    <lineage>
        <taxon>Eukaryota</taxon>
        <taxon>Fungi</taxon>
        <taxon>Dikarya</taxon>
        <taxon>Basidiomycota</taxon>
        <taxon>Agaricomycotina</taxon>
        <taxon>Agaricomycetes</taxon>
        <taxon>Agaricomycetidae</taxon>
        <taxon>Agaricales</taxon>
        <taxon>Agaricineae</taxon>
        <taxon>Hydnangiaceae</taxon>
        <taxon>Laccaria</taxon>
    </lineage>
</organism>
<reference evidence="3" key="2">
    <citation type="submission" date="2015-01" db="EMBL/GenBank/DDBJ databases">
        <title>Evolutionary Origins and Diversification of the Mycorrhizal Mutualists.</title>
        <authorList>
            <consortium name="DOE Joint Genome Institute"/>
            <consortium name="Mycorrhizal Genomics Consortium"/>
            <person name="Kohler A."/>
            <person name="Kuo A."/>
            <person name="Nagy L.G."/>
            <person name="Floudas D."/>
            <person name="Copeland A."/>
            <person name="Barry K.W."/>
            <person name="Cichocki N."/>
            <person name="Veneault-Fourrey C."/>
            <person name="LaButti K."/>
            <person name="Lindquist E.A."/>
            <person name="Lipzen A."/>
            <person name="Lundell T."/>
            <person name="Morin E."/>
            <person name="Murat C."/>
            <person name="Riley R."/>
            <person name="Ohm R."/>
            <person name="Sun H."/>
            <person name="Tunlid A."/>
            <person name="Henrissat B."/>
            <person name="Grigoriev I.V."/>
            <person name="Hibbett D.S."/>
            <person name="Martin F."/>
        </authorList>
    </citation>
    <scope>NUCLEOTIDE SEQUENCE [LARGE SCALE GENOMIC DNA]</scope>
    <source>
        <strain evidence="3">LaAM-08-1</strain>
    </source>
</reference>
<evidence type="ECO:0000313" key="2">
    <source>
        <dbReference type="EMBL" id="KIJ93254.1"/>
    </source>
</evidence>
<protein>
    <submittedName>
        <fullName evidence="2">Uncharacterized protein</fullName>
    </submittedName>
</protein>
<feature type="region of interest" description="Disordered" evidence="1">
    <location>
        <begin position="190"/>
        <end position="283"/>
    </location>
</feature>
<evidence type="ECO:0000313" key="3">
    <source>
        <dbReference type="Proteomes" id="UP000054477"/>
    </source>
</evidence>
<accession>A0A0C9WIN5</accession>
<feature type="compositionally biased region" description="Acidic residues" evidence="1">
    <location>
        <begin position="233"/>
        <end position="250"/>
    </location>
</feature>
<proteinExistence type="predicted"/>